<keyword evidence="5 8" id="KW-0378">Hydrolase</keyword>
<evidence type="ECO:0000256" key="2">
    <source>
        <dbReference type="ARBA" id="ARBA00022649"/>
    </source>
</evidence>
<dbReference type="Pfam" id="PF01850">
    <property type="entry name" value="PIN"/>
    <property type="match status" value="1"/>
</dbReference>
<evidence type="ECO:0000256" key="7">
    <source>
        <dbReference type="ARBA" id="ARBA00038093"/>
    </source>
</evidence>
<feature type="domain" description="PIN" evidence="9">
    <location>
        <begin position="3"/>
        <end position="124"/>
    </location>
</feature>
<evidence type="ECO:0000256" key="4">
    <source>
        <dbReference type="ARBA" id="ARBA00022723"/>
    </source>
</evidence>
<dbReference type="InterPro" id="IPR022907">
    <property type="entry name" value="VapC_family"/>
</dbReference>
<name>A0A7W2EBN1_9CORY</name>
<evidence type="ECO:0000259" key="9">
    <source>
        <dbReference type="Pfam" id="PF01850"/>
    </source>
</evidence>
<keyword evidence="3 8" id="KW-0540">Nuclease</keyword>
<dbReference type="EC" id="3.1.-.-" evidence="8"/>
<evidence type="ECO:0000256" key="5">
    <source>
        <dbReference type="ARBA" id="ARBA00022801"/>
    </source>
</evidence>
<keyword evidence="4 8" id="KW-0479">Metal-binding</keyword>
<dbReference type="AlphaFoldDB" id="A0A7W2EBN1"/>
<protein>
    <recommendedName>
        <fullName evidence="8">Ribonuclease VapC</fullName>
        <shortName evidence="8">RNase VapC</shortName>
        <ecNumber evidence="8">3.1.-.-</ecNumber>
    </recommendedName>
    <alternativeName>
        <fullName evidence="8">Toxin VapC</fullName>
    </alternativeName>
</protein>
<keyword evidence="11" id="KW-1185">Reference proteome</keyword>
<comment type="function">
    <text evidence="8">Toxic component of a toxin-antitoxin (TA) system. An RNase.</text>
</comment>
<sequence>MRYLLDTNVWIDIERGDHPEVVRKSSELASAQLCLSTVVLGEIQAGIERSRRPEAMRRVYDLLLHGCPVFEVDRESACLYGKLRSDLLNRGQVIGSNDLWIAAQAIRNDLVLVTANEREFARVPNLKLENWR</sequence>
<evidence type="ECO:0000313" key="10">
    <source>
        <dbReference type="EMBL" id="MBA5244721.1"/>
    </source>
</evidence>
<proteinExistence type="inferred from homology"/>
<dbReference type="HAMAP" id="MF_00265">
    <property type="entry name" value="VapC_Nob1"/>
    <property type="match status" value="1"/>
</dbReference>
<dbReference type="RefSeq" id="WP_181889303.1">
    <property type="nucleotide sequence ID" value="NZ_CAUPJD010000028.1"/>
</dbReference>
<feature type="binding site" evidence="8">
    <location>
        <position position="98"/>
    </location>
    <ligand>
        <name>Mg(2+)</name>
        <dbReference type="ChEBI" id="CHEBI:18420"/>
    </ligand>
</feature>
<keyword evidence="6 8" id="KW-0460">Magnesium</keyword>
<feature type="binding site" evidence="8">
    <location>
        <position position="6"/>
    </location>
    <ligand>
        <name>Mg(2+)</name>
        <dbReference type="ChEBI" id="CHEBI:18420"/>
    </ligand>
</feature>
<comment type="caution">
    <text evidence="10">The sequence shown here is derived from an EMBL/GenBank/DDBJ whole genome shotgun (WGS) entry which is preliminary data.</text>
</comment>
<evidence type="ECO:0000313" key="11">
    <source>
        <dbReference type="Proteomes" id="UP000523682"/>
    </source>
</evidence>
<gene>
    <name evidence="8" type="primary">vapC</name>
    <name evidence="10" type="ORF">H0193_07860</name>
</gene>
<dbReference type="CDD" id="cd09881">
    <property type="entry name" value="PIN_VapC4-5_FitB-like"/>
    <property type="match status" value="1"/>
</dbReference>
<dbReference type="InterPro" id="IPR002716">
    <property type="entry name" value="PIN_dom"/>
</dbReference>
<reference evidence="10 11" key="1">
    <citation type="submission" date="2020-07" db="EMBL/GenBank/DDBJ databases">
        <title>Draft genome and description of Corynebacterium haemomassiliense strain Marseile-Q3615 sp. nov.</title>
        <authorList>
            <person name="Boxberger M."/>
            <person name="La Scola B."/>
        </authorList>
    </citation>
    <scope>NUCLEOTIDE SEQUENCE [LARGE SCALE GENOMIC DNA]</scope>
    <source>
        <strain evidence="10 11">Marseille-Q3615</strain>
    </source>
</reference>
<dbReference type="Gene3D" id="3.40.50.1010">
    <property type="entry name" value="5'-nuclease"/>
    <property type="match status" value="1"/>
</dbReference>
<comment type="cofactor">
    <cofactor evidence="1 8">
        <name>Mg(2+)</name>
        <dbReference type="ChEBI" id="CHEBI:18420"/>
    </cofactor>
</comment>
<evidence type="ECO:0000256" key="8">
    <source>
        <dbReference type="HAMAP-Rule" id="MF_00265"/>
    </source>
</evidence>
<dbReference type="SUPFAM" id="SSF88723">
    <property type="entry name" value="PIN domain-like"/>
    <property type="match status" value="1"/>
</dbReference>
<dbReference type="PANTHER" id="PTHR33653">
    <property type="entry name" value="RIBONUCLEASE VAPC2"/>
    <property type="match status" value="1"/>
</dbReference>
<keyword evidence="8" id="KW-0800">Toxin</keyword>
<dbReference type="GO" id="GO:0016787">
    <property type="term" value="F:hydrolase activity"/>
    <property type="evidence" value="ECO:0007669"/>
    <property type="project" value="UniProtKB-KW"/>
</dbReference>
<dbReference type="InterPro" id="IPR029060">
    <property type="entry name" value="PIN-like_dom_sf"/>
</dbReference>
<dbReference type="GO" id="GO:0090729">
    <property type="term" value="F:toxin activity"/>
    <property type="evidence" value="ECO:0007669"/>
    <property type="project" value="UniProtKB-KW"/>
</dbReference>
<organism evidence="10 11">
    <name type="scientific">Corynebacterium haemomassiliense</name>
    <dbReference type="NCBI Taxonomy" id="2754726"/>
    <lineage>
        <taxon>Bacteria</taxon>
        <taxon>Bacillati</taxon>
        <taxon>Actinomycetota</taxon>
        <taxon>Actinomycetes</taxon>
        <taxon>Mycobacteriales</taxon>
        <taxon>Corynebacteriaceae</taxon>
        <taxon>Corynebacterium</taxon>
    </lineage>
</organism>
<accession>A0A7W2EBN1</accession>
<comment type="similarity">
    <text evidence="7 8">Belongs to the PINc/VapC protein family.</text>
</comment>
<dbReference type="Proteomes" id="UP000523682">
    <property type="component" value="Unassembled WGS sequence"/>
</dbReference>
<evidence type="ECO:0000256" key="1">
    <source>
        <dbReference type="ARBA" id="ARBA00001946"/>
    </source>
</evidence>
<evidence type="ECO:0000256" key="6">
    <source>
        <dbReference type="ARBA" id="ARBA00022842"/>
    </source>
</evidence>
<keyword evidence="2 8" id="KW-1277">Toxin-antitoxin system</keyword>
<dbReference type="GO" id="GO:0004540">
    <property type="term" value="F:RNA nuclease activity"/>
    <property type="evidence" value="ECO:0007669"/>
    <property type="project" value="InterPro"/>
</dbReference>
<dbReference type="PANTHER" id="PTHR33653:SF1">
    <property type="entry name" value="RIBONUCLEASE VAPC2"/>
    <property type="match status" value="1"/>
</dbReference>
<dbReference type="EMBL" id="JACDTZ010000001">
    <property type="protein sequence ID" value="MBA5244721.1"/>
    <property type="molecule type" value="Genomic_DNA"/>
</dbReference>
<evidence type="ECO:0000256" key="3">
    <source>
        <dbReference type="ARBA" id="ARBA00022722"/>
    </source>
</evidence>
<dbReference type="GO" id="GO:0000287">
    <property type="term" value="F:magnesium ion binding"/>
    <property type="evidence" value="ECO:0007669"/>
    <property type="project" value="UniProtKB-UniRule"/>
</dbReference>
<dbReference type="InterPro" id="IPR050556">
    <property type="entry name" value="Type_II_TA_system_RNase"/>
</dbReference>